<dbReference type="RefSeq" id="WP_073184821.1">
    <property type="nucleotide sequence ID" value="NZ_FQXI01000008.1"/>
</dbReference>
<comment type="subcellular location">
    <subcellularLocation>
        <location evidence="6">Cytoplasm</location>
    </subcellularLocation>
</comment>
<protein>
    <recommendedName>
        <fullName evidence="6">Ribosomal RNA large subunit methyltransferase H</fullName>
        <ecNumber evidence="6">2.1.1.177</ecNumber>
    </recommendedName>
    <alternativeName>
        <fullName evidence="6">23S rRNA (pseudouridine1915-N3)-methyltransferase</fullName>
    </alternativeName>
    <alternativeName>
        <fullName evidence="6">23S rRNA m3Psi1915 methyltransferase</fullName>
    </alternativeName>
    <alternativeName>
        <fullName evidence="6">rRNA (pseudouridine-N3-)-methyltransferase RlmH</fullName>
    </alternativeName>
</protein>
<evidence type="ECO:0000256" key="6">
    <source>
        <dbReference type="HAMAP-Rule" id="MF_00658"/>
    </source>
</evidence>
<dbReference type="SUPFAM" id="SSF75217">
    <property type="entry name" value="alpha/beta knot"/>
    <property type="match status" value="1"/>
</dbReference>
<gene>
    <name evidence="6" type="primary">rlmH</name>
    <name evidence="7" type="ORF">SAMN02745245_01283</name>
</gene>
<dbReference type="InterPro" id="IPR029026">
    <property type="entry name" value="tRNA_m1G_MTases_N"/>
</dbReference>
<evidence type="ECO:0000256" key="3">
    <source>
        <dbReference type="ARBA" id="ARBA00022679"/>
    </source>
</evidence>
<dbReference type="InterPro" id="IPR029028">
    <property type="entry name" value="Alpha/beta_knot_MTases"/>
</dbReference>
<comment type="catalytic activity">
    <reaction evidence="6">
        <text>pseudouridine(1915) in 23S rRNA + S-adenosyl-L-methionine = N(3)-methylpseudouridine(1915) in 23S rRNA + S-adenosyl-L-homocysteine + H(+)</text>
        <dbReference type="Rhea" id="RHEA:42752"/>
        <dbReference type="Rhea" id="RHEA-COMP:10221"/>
        <dbReference type="Rhea" id="RHEA-COMP:10222"/>
        <dbReference type="ChEBI" id="CHEBI:15378"/>
        <dbReference type="ChEBI" id="CHEBI:57856"/>
        <dbReference type="ChEBI" id="CHEBI:59789"/>
        <dbReference type="ChEBI" id="CHEBI:65314"/>
        <dbReference type="ChEBI" id="CHEBI:74486"/>
        <dbReference type="EC" id="2.1.1.177"/>
    </reaction>
</comment>
<dbReference type="EC" id="2.1.1.177" evidence="6"/>
<dbReference type="Pfam" id="PF02590">
    <property type="entry name" value="SPOUT_MTase"/>
    <property type="match status" value="1"/>
</dbReference>
<name>A0A1M5SUG7_9FIRM</name>
<dbReference type="Proteomes" id="UP000184032">
    <property type="component" value="Unassembled WGS sequence"/>
</dbReference>
<keyword evidence="2 6" id="KW-0489">Methyltransferase</keyword>
<keyword evidence="1 6" id="KW-0698">rRNA processing</keyword>
<accession>A0A1M5SUG7</accession>
<evidence type="ECO:0000313" key="8">
    <source>
        <dbReference type="Proteomes" id="UP000184032"/>
    </source>
</evidence>
<dbReference type="NCBIfam" id="NF000985">
    <property type="entry name" value="PRK00103.1-3"/>
    <property type="match status" value="1"/>
</dbReference>
<keyword evidence="6" id="KW-0963">Cytoplasm</keyword>
<dbReference type="OrthoDB" id="9806643at2"/>
<keyword evidence="3 6" id="KW-0808">Transferase</keyword>
<dbReference type="PANTHER" id="PTHR33603:SF1">
    <property type="entry name" value="RIBOSOMAL RNA LARGE SUBUNIT METHYLTRANSFERASE H"/>
    <property type="match status" value="1"/>
</dbReference>
<evidence type="ECO:0000256" key="5">
    <source>
        <dbReference type="ARBA" id="ARBA00038303"/>
    </source>
</evidence>
<dbReference type="Gene3D" id="3.40.1280.10">
    <property type="match status" value="1"/>
</dbReference>
<proteinExistence type="inferred from homology"/>
<comment type="similarity">
    <text evidence="5 6">Belongs to the RNA methyltransferase RlmH family.</text>
</comment>
<keyword evidence="8" id="KW-1185">Reference proteome</keyword>
<sequence>MNINIIAVGKVKESYIKEGIDEFIKRLTPHAKVNIIEVADESAPENLSESEIEIVKCKEGERILKKIKESDYVVALDIKGKKLSSVEFAQRIKFTQISGHSTIDFIIGGSNGLAAKVLKRANFSLSFSLMTFPHQLMRLILLEQVYRAFRIINNYPYHK</sequence>
<evidence type="ECO:0000256" key="4">
    <source>
        <dbReference type="ARBA" id="ARBA00022691"/>
    </source>
</evidence>
<feature type="binding site" evidence="6">
    <location>
        <position position="76"/>
    </location>
    <ligand>
        <name>S-adenosyl-L-methionine</name>
        <dbReference type="ChEBI" id="CHEBI:59789"/>
    </ligand>
</feature>
<dbReference type="HAMAP" id="MF_00658">
    <property type="entry name" value="23SrRNA_methyltr_H"/>
    <property type="match status" value="1"/>
</dbReference>
<evidence type="ECO:0000256" key="2">
    <source>
        <dbReference type="ARBA" id="ARBA00022603"/>
    </source>
</evidence>
<keyword evidence="4 6" id="KW-0949">S-adenosyl-L-methionine</keyword>
<comment type="function">
    <text evidence="6">Specifically methylates the pseudouridine at position 1915 (m3Psi1915) in 23S rRNA.</text>
</comment>
<feature type="binding site" evidence="6">
    <location>
        <begin position="127"/>
        <end position="132"/>
    </location>
    <ligand>
        <name>S-adenosyl-L-methionine</name>
        <dbReference type="ChEBI" id="CHEBI:59789"/>
    </ligand>
</feature>
<dbReference type="GO" id="GO:0005737">
    <property type="term" value="C:cytoplasm"/>
    <property type="evidence" value="ECO:0007669"/>
    <property type="project" value="UniProtKB-SubCell"/>
</dbReference>
<dbReference type="STRING" id="1120995.SAMN02745245_01283"/>
<reference evidence="7 8" key="1">
    <citation type="submission" date="2016-11" db="EMBL/GenBank/DDBJ databases">
        <authorList>
            <person name="Jaros S."/>
            <person name="Januszkiewicz K."/>
            <person name="Wedrychowicz H."/>
        </authorList>
    </citation>
    <scope>NUCLEOTIDE SEQUENCE [LARGE SCALE GENOMIC DNA]</scope>
    <source>
        <strain evidence="7 8">DSM 21120</strain>
    </source>
</reference>
<evidence type="ECO:0000256" key="1">
    <source>
        <dbReference type="ARBA" id="ARBA00022552"/>
    </source>
</evidence>
<dbReference type="NCBIfam" id="TIGR00246">
    <property type="entry name" value="tRNA_RlmH_YbeA"/>
    <property type="match status" value="1"/>
</dbReference>
<comment type="subunit">
    <text evidence="6">Homodimer.</text>
</comment>
<dbReference type="PANTHER" id="PTHR33603">
    <property type="entry name" value="METHYLTRANSFERASE"/>
    <property type="match status" value="1"/>
</dbReference>
<feature type="binding site" evidence="6">
    <location>
        <position position="108"/>
    </location>
    <ligand>
        <name>S-adenosyl-L-methionine</name>
        <dbReference type="ChEBI" id="CHEBI:59789"/>
    </ligand>
</feature>
<dbReference type="GO" id="GO:0070038">
    <property type="term" value="F:rRNA (pseudouridine-N3-)-methyltransferase activity"/>
    <property type="evidence" value="ECO:0007669"/>
    <property type="project" value="UniProtKB-UniRule"/>
</dbReference>
<dbReference type="CDD" id="cd18081">
    <property type="entry name" value="RlmH-like"/>
    <property type="match status" value="1"/>
</dbReference>
<dbReference type="InterPro" id="IPR003742">
    <property type="entry name" value="RlmH-like"/>
</dbReference>
<dbReference type="PIRSF" id="PIRSF004505">
    <property type="entry name" value="MT_bac"/>
    <property type="match status" value="1"/>
</dbReference>
<evidence type="ECO:0000313" key="7">
    <source>
        <dbReference type="EMBL" id="SHH41623.1"/>
    </source>
</evidence>
<dbReference type="EMBL" id="FQXI01000008">
    <property type="protein sequence ID" value="SHH41623.1"/>
    <property type="molecule type" value="Genomic_DNA"/>
</dbReference>
<organism evidence="7 8">
    <name type="scientific">Anaerosphaera aminiphila DSM 21120</name>
    <dbReference type="NCBI Taxonomy" id="1120995"/>
    <lineage>
        <taxon>Bacteria</taxon>
        <taxon>Bacillati</taxon>
        <taxon>Bacillota</taxon>
        <taxon>Tissierellia</taxon>
        <taxon>Tissierellales</taxon>
        <taxon>Peptoniphilaceae</taxon>
        <taxon>Anaerosphaera</taxon>
    </lineage>
</organism>
<dbReference type="AlphaFoldDB" id="A0A1M5SUG7"/>